<comment type="catalytic activity">
    <reaction evidence="18">
        <text>3-methylbutanoyl-CoA + oxidized [electron-transfer flavoprotein] + H(+) = 3-methylbut-2-enoyl-CoA + reduced [electron-transfer flavoprotein]</text>
        <dbReference type="Rhea" id="RHEA:12276"/>
        <dbReference type="Rhea" id="RHEA-COMP:10685"/>
        <dbReference type="Rhea" id="RHEA-COMP:10686"/>
        <dbReference type="ChEBI" id="CHEBI:15378"/>
        <dbReference type="ChEBI" id="CHEBI:57344"/>
        <dbReference type="ChEBI" id="CHEBI:57345"/>
        <dbReference type="ChEBI" id="CHEBI:57692"/>
        <dbReference type="ChEBI" id="CHEBI:58307"/>
        <dbReference type="EC" id="1.3.8.4"/>
    </reaction>
</comment>
<evidence type="ECO:0000256" key="20">
    <source>
        <dbReference type="PIRSR" id="PIRSR634183-2"/>
    </source>
</evidence>
<feature type="active site" description="Proton acceptor" evidence="19">
    <location>
        <position position="284"/>
    </location>
</feature>
<gene>
    <name evidence="26" type="ORF">NQ315_004800</name>
</gene>
<comment type="catalytic activity">
    <reaction evidence="16">
        <text>pentanoyl-CoA + oxidized [electron-transfer flavoprotein] + H(+) = (2E)-pentenoyl-CoA + reduced [electron-transfer flavoprotein]</text>
        <dbReference type="Rhea" id="RHEA:43456"/>
        <dbReference type="Rhea" id="RHEA-COMP:10685"/>
        <dbReference type="Rhea" id="RHEA-COMP:10686"/>
        <dbReference type="ChEBI" id="CHEBI:15378"/>
        <dbReference type="ChEBI" id="CHEBI:57389"/>
        <dbReference type="ChEBI" id="CHEBI:57692"/>
        <dbReference type="ChEBI" id="CHEBI:58307"/>
        <dbReference type="ChEBI" id="CHEBI:86160"/>
    </reaction>
</comment>
<dbReference type="PROSITE" id="PS00072">
    <property type="entry name" value="ACYL_COA_DH_1"/>
    <property type="match status" value="1"/>
</dbReference>
<keyword evidence="8 22" id="KW-0285">Flavoprotein</keyword>
<feature type="binding site" evidence="21">
    <location>
        <begin position="196"/>
        <end position="198"/>
    </location>
    <ligand>
        <name>FAD</name>
        <dbReference type="ChEBI" id="CHEBI:57692"/>
    </ligand>
</feature>
<comment type="catalytic activity">
    <reaction evidence="15">
        <text>butanoyl-CoA + oxidized [electron-transfer flavoprotein] + H(+) = (2E)-butenoyl-CoA + reduced [electron-transfer flavoprotein]</text>
        <dbReference type="Rhea" id="RHEA:24004"/>
        <dbReference type="Rhea" id="RHEA-COMP:10685"/>
        <dbReference type="Rhea" id="RHEA-COMP:10686"/>
        <dbReference type="ChEBI" id="CHEBI:15378"/>
        <dbReference type="ChEBI" id="CHEBI:57332"/>
        <dbReference type="ChEBI" id="CHEBI:57371"/>
        <dbReference type="ChEBI" id="CHEBI:57692"/>
        <dbReference type="ChEBI" id="CHEBI:58307"/>
        <dbReference type="EC" id="1.3.8.1"/>
    </reaction>
</comment>
<proteinExistence type="inferred from homology"/>
<comment type="cofactor">
    <cofactor evidence="1 21 22">
        <name>FAD</name>
        <dbReference type="ChEBI" id="CHEBI:57692"/>
    </cofactor>
</comment>
<evidence type="ECO:0000259" key="23">
    <source>
        <dbReference type="Pfam" id="PF00441"/>
    </source>
</evidence>
<dbReference type="InterPro" id="IPR009075">
    <property type="entry name" value="AcylCo_DH/oxidase_C"/>
</dbReference>
<dbReference type="InterPro" id="IPR046373">
    <property type="entry name" value="Acyl-CoA_Oxase/DH_mid-dom_sf"/>
</dbReference>
<comment type="catalytic activity">
    <reaction evidence="17">
        <text>hexanoyl-CoA + oxidized [electron-transfer flavoprotein] + H(+) = (2E)-hexenoyl-CoA + reduced [electron-transfer flavoprotein]</text>
        <dbReference type="Rhea" id="RHEA:43464"/>
        <dbReference type="Rhea" id="RHEA-COMP:10685"/>
        <dbReference type="Rhea" id="RHEA-COMP:10686"/>
        <dbReference type="ChEBI" id="CHEBI:15378"/>
        <dbReference type="ChEBI" id="CHEBI:57692"/>
        <dbReference type="ChEBI" id="CHEBI:58307"/>
        <dbReference type="ChEBI" id="CHEBI:62077"/>
        <dbReference type="ChEBI" id="CHEBI:62620"/>
    </reaction>
</comment>
<dbReference type="GO" id="GO:0050660">
    <property type="term" value="F:flavin adenine dinucleotide binding"/>
    <property type="evidence" value="ECO:0007669"/>
    <property type="project" value="InterPro"/>
</dbReference>
<evidence type="ECO:0000256" key="18">
    <source>
        <dbReference type="ARBA" id="ARBA00052875"/>
    </source>
</evidence>
<dbReference type="AlphaFoldDB" id="A0AAV8W3G7"/>
<protein>
    <recommendedName>
        <fullName evidence="7">Isovaleryl-CoA dehydrogenase, mitochondrial</fullName>
        <ecNumber evidence="6">1.3.8.1</ecNumber>
        <ecNumber evidence="5">1.3.8.4</ecNumber>
    </recommendedName>
    <alternativeName>
        <fullName evidence="13">Butyryl-CoA dehydrogenase</fullName>
    </alternativeName>
</protein>
<evidence type="ECO:0000256" key="21">
    <source>
        <dbReference type="PIRSR" id="PIRSR634183-3"/>
    </source>
</evidence>
<dbReference type="SUPFAM" id="SSF56645">
    <property type="entry name" value="Acyl-CoA dehydrogenase NM domain-like"/>
    <property type="match status" value="1"/>
</dbReference>
<dbReference type="InterPro" id="IPR034183">
    <property type="entry name" value="IVD"/>
</dbReference>
<evidence type="ECO:0000313" key="26">
    <source>
        <dbReference type="EMBL" id="KAJ8920661.1"/>
    </source>
</evidence>
<evidence type="ECO:0000256" key="1">
    <source>
        <dbReference type="ARBA" id="ARBA00001974"/>
    </source>
</evidence>
<evidence type="ECO:0000256" key="12">
    <source>
        <dbReference type="ARBA" id="ARBA00023128"/>
    </source>
</evidence>
<evidence type="ECO:0000256" key="2">
    <source>
        <dbReference type="ARBA" id="ARBA00004173"/>
    </source>
</evidence>
<keyword evidence="10" id="KW-0809">Transit peptide</keyword>
<evidence type="ECO:0000259" key="25">
    <source>
        <dbReference type="Pfam" id="PF02771"/>
    </source>
</evidence>
<feature type="binding site" evidence="21">
    <location>
        <begin position="407"/>
        <end position="409"/>
    </location>
    <ligand>
        <name>FAD</name>
        <dbReference type="ChEBI" id="CHEBI:57692"/>
    </ligand>
</feature>
<feature type="binding site" evidence="21">
    <location>
        <begin position="163"/>
        <end position="172"/>
    </location>
    <ligand>
        <name>FAD</name>
        <dbReference type="ChEBI" id="CHEBI:57692"/>
    </ligand>
</feature>
<dbReference type="PANTHER" id="PTHR43884:SF12">
    <property type="entry name" value="ISOVALERYL-COA DEHYDROGENASE, MITOCHONDRIAL-RELATED"/>
    <property type="match status" value="1"/>
</dbReference>
<dbReference type="Pfam" id="PF00441">
    <property type="entry name" value="Acyl-CoA_dh_1"/>
    <property type="match status" value="1"/>
</dbReference>
<feature type="binding site" evidence="20">
    <location>
        <position position="172"/>
    </location>
    <ligand>
        <name>substrate</name>
    </ligand>
</feature>
<evidence type="ECO:0000256" key="17">
    <source>
        <dbReference type="ARBA" id="ARBA00048375"/>
    </source>
</evidence>
<feature type="binding site" evidence="20">
    <location>
        <begin position="282"/>
        <end position="285"/>
    </location>
    <ligand>
        <name>substrate</name>
    </ligand>
</feature>
<evidence type="ECO:0000256" key="4">
    <source>
        <dbReference type="ARBA" id="ARBA00009347"/>
    </source>
</evidence>
<dbReference type="EC" id="1.3.8.1" evidence="6"/>
<dbReference type="FunFam" id="1.10.540.10:FF:000007">
    <property type="entry name" value="Isovaleryl-CoA dehydrogenase, mitochondrial"/>
    <property type="match status" value="1"/>
</dbReference>
<sequence length="424" mass="46936">KQFSAVNKTMVLSLSKLFRNASRISCKRYVSQHYPIDEYIFGLTNEQIQLREAVFNFAQKELAPVANEIDRNNKFENLRNFWRQLGDLGALGVTVSNEYGGTGGTYLDHVIILEEISRASGSIGLSYGAHSNLCVNQISLNGTEKQKLKYLPKLCSGEHIGALAMSEPGSGSDVVSMKLKAEKKGDYYILNGNKFWITNGPDADVLVVYARTDPNAKSAKHGISTFIIEKDFEGFRTGPKLDKLGMRGSNTSELIFEDCKVPKENLLGSENKGVYVLMRGLDLERLVLSAGPLGIMQTCCDVAFSYAHVRKQFNKRIGEFQLLQGKLADMYVTLSASRSYLYNVARACDNKKINSKDCAGVLLYCAEKATQMALDAIQILGGNGYINDYPTGRLLRDAKLYEIGGGTSEIRRLVIGRTLNSEYS</sequence>
<evidence type="ECO:0000256" key="13">
    <source>
        <dbReference type="ARBA" id="ARBA00031895"/>
    </source>
</evidence>
<dbReference type="CDD" id="cd01156">
    <property type="entry name" value="IVD"/>
    <property type="match status" value="1"/>
</dbReference>
<dbReference type="Gene3D" id="1.10.540.10">
    <property type="entry name" value="Acyl-CoA dehydrogenase/oxidase, N-terminal domain"/>
    <property type="match status" value="1"/>
</dbReference>
<dbReference type="PANTHER" id="PTHR43884">
    <property type="entry name" value="ACYL-COA DEHYDROGENASE"/>
    <property type="match status" value="1"/>
</dbReference>
<dbReference type="SUPFAM" id="SSF47203">
    <property type="entry name" value="Acyl-CoA dehydrogenase C-terminal domain-like"/>
    <property type="match status" value="1"/>
</dbReference>
<dbReference type="EMBL" id="JANEYG010000013">
    <property type="protein sequence ID" value="KAJ8920661.1"/>
    <property type="molecule type" value="Genomic_DNA"/>
</dbReference>
<feature type="domain" description="Acyl-CoA oxidase/dehydrogenase middle" evidence="24">
    <location>
        <begin position="162"/>
        <end position="259"/>
    </location>
</feature>
<comment type="pathway">
    <text evidence="3">Amino-acid degradation; L-leucine degradation; (S)-3-hydroxy-3-methylglutaryl-CoA from 3-isovaleryl-CoA: step 1/3.</text>
</comment>
<dbReference type="Pfam" id="PF02771">
    <property type="entry name" value="Acyl-CoA_dh_N"/>
    <property type="match status" value="1"/>
</dbReference>
<accession>A0AAV8W3G7</accession>
<dbReference type="InterPro" id="IPR036250">
    <property type="entry name" value="AcylCo_DH-like_C"/>
</dbReference>
<feature type="binding site" evidence="20">
    <location>
        <position position="275"/>
    </location>
    <ligand>
        <name>substrate</name>
    </ligand>
</feature>
<dbReference type="GO" id="GO:0005739">
    <property type="term" value="C:mitochondrion"/>
    <property type="evidence" value="ECO:0007669"/>
    <property type="project" value="UniProtKB-SubCell"/>
</dbReference>
<evidence type="ECO:0000256" key="19">
    <source>
        <dbReference type="PIRSR" id="PIRSR634183-1"/>
    </source>
</evidence>
<comment type="similarity">
    <text evidence="4 22">Belongs to the acyl-CoA dehydrogenase family.</text>
</comment>
<dbReference type="InterPro" id="IPR013786">
    <property type="entry name" value="AcylCoA_DH/ox_N"/>
</dbReference>
<dbReference type="InterPro" id="IPR009100">
    <property type="entry name" value="AcylCoA_DH/oxidase_NM_dom_sf"/>
</dbReference>
<evidence type="ECO:0000256" key="10">
    <source>
        <dbReference type="ARBA" id="ARBA00022946"/>
    </source>
</evidence>
<dbReference type="PROSITE" id="PS00073">
    <property type="entry name" value="ACYL_COA_DH_2"/>
    <property type="match status" value="1"/>
</dbReference>
<organism evidence="26 27">
    <name type="scientific">Exocentrus adspersus</name>
    <dbReference type="NCBI Taxonomy" id="1586481"/>
    <lineage>
        <taxon>Eukaryota</taxon>
        <taxon>Metazoa</taxon>
        <taxon>Ecdysozoa</taxon>
        <taxon>Arthropoda</taxon>
        <taxon>Hexapoda</taxon>
        <taxon>Insecta</taxon>
        <taxon>Pterygota</taxon>
        <taxon>Neoptera</taxon>
        <taxon>Endopterygota</taxon>
        <taxon>Coleoptera</taxon>
        <taxon>Polyphaga</taxon>
        <taxon>Cucujiformia</taxon>
        <taxon>Chrysomeloidea</taxon>
        <taxon>Cerambycidae</taxon>
        <taxon>Lamiinae</taxon>
        <taxon>Acanthocinini</taxon>
        <taxon>Exocentrus</taxon>
    </lineage>
</organism>
<keyword evidence="12" id="KW-0496">Mitochondrion</keyword>
<dbReference type="GO" id="GO:0006552">
    <property type="term" value="P:L-leucine catabolic process"/>
    <property type="evidence" value="ECO:0007669"/>
    <property type="project" value="TreeGrafter"/>
</dbReference>
<dbReference type="FunFam" id="2.40.110.10:FF:000004">
    <property type="entry name" value="Isovaleryl-CoA dehydrogenase, mitochondrial"/>
    <property type="match status" value="1"/>
</dbReference>
<feature type="domain" description="Acyl-CoA dehydrogenase/oxidase C-terminal" evidence="23">
    <location>
        <begin position="271"/>
        <end position="419"/>
    </location>
</feature>
<dbReference type="Gene3D" id="2.40.110.10">
    <property type="entry name" value="Butyryl-CoA Dehydrogenase, subunit A, domain 2"/>
    <property type="match status" value="1"/>
</dbReference>
<name>A0AAV8W3G7_9CUCU</name>
<evidence type="ECO:0000256" key="8">
    <source>
        <dbReference type="ARBA" id="ARBA00022630"/>
    </source>
</evidence>
<feature type="binding site" evidence="21">
    <location>
        <position position="310"/>
    </location>
    <ligand>
        <name>FAD</name>
        <dbReference type="ChEBI" id="CHEBI:57692"/>
    </ligand>
</feature>
<evidence type="ECO:0000259" key="24">
    <source>
        <dbReference type="Pfam" id="PF02770"/>
    </source>
</evidence>
<dbReference type="Gene3D" id="1.20.140.10">
    <property type="entry name" value="Butyryl-CoA Dehydrogenase, subunit A, domain 3"/>
    <property type="match status" value="1"/>
</dbReference>
<comment type="function">
    <text evidence="14">Catalyzes the conversion of isovaleryl-CoA/3-methylbutanoyl-CoA to 3-methylbut-2-enoyl-CoA as an intermediate step in the leucine (Leu) catabolic pathway. To a lesser extent, is also able to catalyze the oxidation of other saturated short-chain acyl-CoA thioesters as pentanoyl-CoA, hexenoyl-CoA and butenoyl-CoA.</text>
</comment>
<evidence type="ECO:0000256" key="7">
    <source>
        <dbReference type="ARBA" id="ARBA00018258"/>
    </source>
</evidence>
<feature type="non-terminal residue" evidence="26">
    <location>
        <position position="1"/>
    </location>
</feature>
<keyword evidence="11 22" id="KW-0560">Oxidoreductase</keyword>
<evidence type="ECO:0000256" key="11">
    <source>
        <dbReference type="ARBA" id="ARBA00023002"/>
    </source>
</evidence>
<evidence type="ECO:0000256" key="6">
    <source>
        <dbReference type="ARBA" id="ARBA00012046"/>
    </source>
</evidence>
<feature type="domain" description="Acyl-CoA dehydrogenase/oxidase N-terminal" evidence="25">
    <location>
        <begin position="44"/>
        <end position="158"/>
    </location>
</feature>
<dbReference type="Proteomes" id="UP001159042">
    <property type="component" value="Unassembled WGS sequence"/>
</dbReference>
<evidence type="ECO:0000256" key="15">
    <source>
        <dbReference type="ARBA" id="ARBA00047736"/>
    </source>
</evidence>
<comment type="caution">
    <text evidence="26">The sequence shown here is derived from an EMBL/GenBank/DDBJ whole genome shotgun (WGS) entry which is preliminary data.</text>
</comment>
<dbReference type="Pfam" id="PF02770">
    <property type="entry name" value="Acyl-CoA_dh_M"/>
    <property type="match status" value="1"/>
</dbReference>
<keyword evidence="27" id="KW-1185">Reference proteome</keyword>
<evidence type="ECO:0000256" key="14">
    <source>
        <dbReference type="ARBA" id="ARBA00045583"/>
    </source>
</evidence>
<dbReference type="GO" id="GO:0008470">
    <property type="term" value="F:3-methylbutanoyl-CoA dehydrogenase activity"/>
    <property type="evidence" value="ECO:0007669"/>
    <property type="project" value="UniProtKB-EC"/>
</dbReference>
<dbReference type="FunFam" id="1.20.140.10:FF:000003">
    <property type="entry name" value="isovaleryl-CoA dehydrogenase, mitochondrial"/>
    <property type="match status" value="1"/>
</dbReference>
<evidence type="ECO:0000256" key="3">
    <source>
        <dbReference type="ARBA" id="ARBA00004898"/>
    </source>
</evidence>
<dbReference type="InterPro" id="IPR037069">
    <property type="entry name" value="AcylCoA_DH/ox_N_sf"/>
</dbReference>
<dbReference type="InterPro" id="IPR006091">
    <property type="entry name" value="Acyl-CoA_Oxase/DH_mid-dom"/>
</dbReference>
<feature type="binding site" evidence="20">
    <location>
        <begin position="405"/>
        <end position="406"/>
    </location>
    <ligand>
        <name>substrate</name>
    </ligand>
</feature>
<evidence type="ECO:0000256" key="5">
    <source>
        <dbReference type="ARBA" id="ARBA00012044"/>
    </source>
</evidence>
<feature type="binding site" evidence="21">
    <location>
        <begin position="378"/>
        <end position="382"/>
    </location>
    <ligand>
        <name>FAD</name>
        <dbReference type="ChEBI" id="CHEBI:57692"/>
    </ligand>
</feature>
<comment type="subcellular location">
    <subcellularLocation>
        <location evidence="2">Mitochondrion</location>
    </subcellularLocation>
</comment>
<evidence type="ECO:0000256" key="9">
    <source>
        <dbReference type="ARBA" id="ARBA00022827"/>
    </source>
</evidence>
<evidence type="ECO:0000313" key="27">
    <source>
        <dbReference type="Proteomes" id="UP001159042"/>
    </source>
</evidence>
<dbReference type="InterPro" id="IPR006089">
    <property type="entry name" value="Acyl-CoA_DH_CS"/>
</dbReference>
<keyword evidence="9 21" id="KW-0274">FAD</keyword>
<dbReference type="EC" id="1.3.8.4" evidence="5"/>
<evidence type="ECO:0000256" key="22">
    <source>
        <dbReference type="RuleBase" id="RU362125"/>
    </source>
</evidence>
<reference evidence="26 27" key="1">
    <citation type="journal article" date="2023" name="Insect Mol. Biol.">
        <title>Genome sequencing provides insights into the evolution of gene families encoding plant cell wall-degrading enzymes in longhorned beetles.</title>
        <authorList>
            <person name="Shin N.R."/>
            <person name="Okamura Y."/>
            <person name="Kirsch R."/>
            <person name="Pauchet Y."/>
        </authorList>
    </citation>
    <scope>NUCLEOTIDE SEQUENCE [LARGE SCALE GENOMIC DNA]</scope>
    <source>
        <strain evidence="26">EAD_L_NR</strain>
    </source>
</reference>
<feature type="binding site" evidence="21">
    <location>
        <position position="321"/>
    </location>
    <ligand>
        <name>FAD</name>
        <dbReference type="ChEBI" id="CHEBI:57692"/>
    </ligand>
</feature>
<evidence type="ECO:0000256" key="16">
    <source>
        <dbReference type="ARBA" id="ARBA00048345"/>
    </source>
</evidence>